<protein>
    <recommendedName>
        <fullName evidence="3">Cupin 2 conserved barrel domain-containing protein</fullName>
    </recommendedName>
</protein>
<proteinExistence type="predicted"/>
<dbReference type="GeneID" id="37076584"/>
<dbReference type="SUPFAM" id="SSF51182">
    <property type="entry name" value="RmlC-like cupins"/>
    <property type="match status" value="1"/>
</dbReference>
<dbReference type="STRING" id="1450539.A0A318ZBM7"/>
<dbReference type="InterPro" id="IPR014710">
    <property type="entry name" value="RmlC-like_jellyroll"/>
</dbReference>
<evidence type="ECO:0000313" key="1">
    <source>
        <dbReference type="EMBL" id="PYH43917.1"/>
    </source>
</evidence>
<reference evidence="1 2" key="1">
    <citation type="submission" date="2016-12" db="EMBL/GenBank/DDBJ databases">
        <title>The genomes of Aspergillus section Nigri reveals drivers in fungal speciation.</title>
        <authorList>
            <consortium name="DOE Joint Genome Institute"/>
            <person name="Vesth T.C."/>
            <person name="Nybo J."/>
            <person name="Theobald S."/>
            <person name="Brandl J."/>
            <person name="Frisvad J.C."/>
            <person name="Nielsen K.F."/>
            <person name="Lyhne E.K."/>
            <person name="Kogle M.E."/>
            <person name="Kuo A."/>
            <person name="Riley R."/>
            <person name="Clum A."/>
            <person name="Nolan M."/>
            <person name="Lipzen A."/>
            <person name="Salamov A."/>
            <person name="Henrissat B."/>
            <person name="Wiebenga A."/>
            <person name="De Vries R.P."/>
            <person name="Grigoriev I.V."/>
            <person name="Mortensen U.H."/>
            <person name="Andersen M.R."/>
            <person name="Baker S.E."/>
        </authorList>
    </citation>
    <scope>NUCLEOTIDE SEQUENCE [LARGE SCALE GENOMIC DNA]</scope>
    <source>
        <strain evidence="1 2">JOP 1030-1</strain>
    </source>
</reference>
<organism evidence="1 2">
    <name type="scientific">Aspergillus saccharolyticus JOP 1030-1</name>
    <dbReference type="NCBI Taxonomy" id="1450539"/>
    <lineage>
        <taxon>Eukaryota</taxon>
        <taxon>Fungi</taxon>
        <taxon>Dikarya</taxon>
        <taxon>Ascomycota</taxon>
        <taxon>Pezizomycotina</taxon>
        <taxon>Eurotiomycetes</taxon>
        <taxon>Eurotiomycetidae</taxon>
        <taxon>Eurotiales</taxon>
        <taxon>Aspergillaceae</taxon>
        <taxon>Aspergillus</taxon>
        <taxon>Aspergillus subgen. Circumdati</taxon>
    </lineage>
</organism>
<dbReference type="AlphaFoldDB" id="A0A318ZBM7"/>
<sequence>MPPSNPPSALSVQEGFNGAIISQERHALPPLVFSFEVTFHLARWPPSLRNIKPPKHFHPYQEEYVEVLEGFLCVEVGNQAHILTPQSGQFRIPPWVNHRLYPPPGVTDGTIRFLLSGQDTAESFKLDTIFFTNWYGYQEETVVVGKRVDMIQVMCMFDAGGSYLSLPEWVPLGKRLAMGMGIVLGRWLGGFLGYRPYFERWTRAEDWPLARRRMQTASYNL</sequence>
<gene>
    <name evidence="1" type="ORF">BP01DRAFT_358094</name>
</gene>
<dbReference type="EMBL" id="KZ821240">
    <property type="protein sequence ID" value="PYH43917.1"/>
    <property type="molecule type" value="Genomic_DNA"/>
</dbReference>
<dbReference type="OrthoDB" id="9976870at2759"/>
<dbReference type="RefSeq" id="XP_025429899.1">
    <property type="nucleotide sequence ID" value="XM_025575356.1"/>
</dbReference>
<evidence type="ECO:0008006" key="3">
    <source>
        <dbReference type="Google" id="ProtNLM"/>
    </source>
</evidence>
<accession>A0A318ZBM7</accession>
<dbReference type="InterPro" id="IPR011051">
    <property type="entry name" value="RmlC_Cupin_sf"/>
</dbReference>
<name>A0A318ZBM7_9EURO</name>
<dbReference type="CDD" id="cd02208">
    <property type="entry name" value="cupin_RmlC-like"/>
    <property type="match status" value="1"/>
</dbReference>
<dbReference type="Gene3D" id="2.60.120.10">
    <property type="entry name" value="Jelly Rolls"/>
    <property type="match status" value="1"/>
</dbReference>
<dbReference type="Proteomes" id="UP000248349">
    <property type="component" value="Unassembled WGS sequence"/>
</dbReference>
<keyword evidence="2" id="KW-1185">Reference proteome</keyword>
<evidence type="ECO:0000313" key="2">
    <source>
        <dbReference type="Proteomes" id="UP000248349"/>
    </source>
</evidence>